<dbReference type="PANTHER" id="PTHR42829:SF2">
    <property type="entry name" value="NADH-UBIQUINONE OXIDOREDUCTASE CHAIN 5"/>
    <property type="match status" value="1"/>
</dbReference>
<feature type="transmembrane region" description="Helical" evidence="17">
    <location>
        <begin position="243"/>
        <end position="261"/>
    </location>
</feature>
<feature type="transmembrane region" description="Helical" evidence="17">
    <location>
        <begin position="362"/>
        <end position="389"/>
    </location>
</feature>
<organism evidence="21">
    <name type="scientific">Capillidium heterosporum</name>
    <dbReference type="NCBI Taxonomy" id="1167838"/>
    <lineage>
        <taxon>Eukaryota</taxon>
        <taxon>Fungi</taxon>
        <taxon>Fungi incertae sedis</taxon>
        <taxon>Zoopagomycota</taxon>
        <taxon>Entomophthoromycotina</taxon>
        <taxon>Entomophthoromycetes</taxon>
        <taxon>Entomophthorales</taxon>
        <taxon>Ancylistaceae</taxon>
        <taxon>Capillidium</taxon>
    </lineage>
</organism>
<dbReference type="RefSeq" id="YP_009558617.1">
    <property type="nucleotide sequence ID" value="NC_040967.1"/>
</dbReference>
<feature type="transmembrane region" description="Helical" evidence="17">
    <location>
        <begin position="510"/>
        <end position="527"/>
    </location>
</feature>
<accession>A0A3S5HWS0</accession>
<evidence type="ECO:0000256" key="6">
    <source>
        <dbReference type="ARBA" id="ARBA00022660"/>
    </source>
</evidence>
<dbReference type="GO" id="GO:0042773">
    <property type="term" value="P:ATP synthesis coupled electron transport"/>
    <property type="evidence" value="ECO:0007669"/>
    <property type="project" value="InterPro"/>
</dbReference>
<feature type="transmembrane region" description="Helical" evidence="17">
    <location>
        <begin position="606"/>
        <end position="627"/>
    </location>
</feature>
<dbReference type="Pfam" id="PF00662">
    <property type="entry name" value="Proton_antipo_N"/>
    <property type="match status" value="1"/>
</dbReference>
<dbReference type="GO" id="GO:0015990">
    <property type="term" value="P:electron transport coupled proton transport"/>
    <property type="evidence" value="ECO:0007669"/>
    <property type="project" value="TreeGrafter"/>
</dbReference>
<feature type="transmembrane region" description="Helical" evidence="17">
    <location>
        <begin position="301"/>
        <end position="321"/>
    </location>
</feature>
<evidence type="ECO:0000256" key="13">
    <source>
        <dbReference type="ARBA" id="ARBA00023075"/>
    </source>
</evidence>
<evidence type="ECO:0000256" key="10">
    <source>
        <dbReference type="ARBA" id="ARBA00022982"/>
    </source>
</evidence>
<dbReference type="InterPro" id="IPR001516">
    <property type="entry name" value="Proton_antipo_N"/>
</dbReference>
<keyword evidence="10" id="KW-0249">Electron transport</keyword>
<evidence type="ECO:0000256" key="15">
    <source>
        <dbReference type="ARBA" id="ARBA00023136"/>
    </source>
</evidence>
<keyword evidence="15 17" id="KW-0472">Membrane</keyword>
<evidence type="ECO:0000256" key="4">
    <source>
        <dbReference type="ARBA" id="ARBA00021096"/>
    </source>
</evidence>
<reference evidence="21" key="1">
    <citation type="journal article" date="2018" name="Appl. Microbiol. Biotechnol.">
        <title>Mitochondrial genome of the entomophthoroid fungus Conidiobolus heterosporus provides insights into evolution of basal fungi.</title>
        <authorList>
            <person name="Nie Y."/>
            <person name="Wang L."/>
            <person name="Cai Y."/>
            <person name="Tao W."/>
            <person name="Zhang Y.J."/>
            <person name="Huang B."/>
        </authorList>
    </citation>
    <scope>NUCLEOTIDE SEQUENCE</scope>
    <source>
        <strain evidence="21">RCEF6331</strain>
    </source>
</reference>
<evidence type="ECO:0000256" key="2">
    <source>
        <dbReference type="ARBA" id="ARBA00004448"/>
    </source>
</evidence>
<feature type="transmembrane region" description="Helical" evidence="17">
    <location>
        <begin position="136"/>
        <end position="156"/>
    </location>
</feature>
<dbReference type="InterPro" id="IPR001750">
    <property type="entry name" value="ND/Mrp_TM"/>
</dbReference>
<comment type="function">
    <text evidence="17">Core subunit of the mitochondrial membrane respiratory chain NADH dehydrogenase (Complex I) which catalyzes electron transfer from NADH through the respiratory chain, using ubiquinone as an electron acceptor. Essential for the catalytic activity and assembly of complex I.</text>
</comment>
<evidence type="ECO:0000256" key="16">
    <source>
        <dbReference type="ARBA" id="ARBA00049551"/>
    </source>
</evidence>
<feature type="transmembrane region" description="Helical" evidence="17">
    <location>
        <begin position="83"/>
        <end position="101"/>
    </location>
</feature>
<keyword evidence="12 17" id="KW-0520">NAD</keyword>
<keyword evidence="6" id="KW-0679">Respiratory chain</keyword>
<evidence type="ECO:0000256" key="5">
    <source>
        <dbReference type="ARBA" id="ARBA00022448"/>
    </source>
</evidence>
<feature type="transmembrane region" description="Helical" evidence="17">
    <location>
        <begin position="333"/>
        <end position="350"/>
    </location>
</feature>
<comment type="similarity">
    <text evidence="17">Belongs to the complex I subunit 5 family.</text>
</comment>
<feature type="transmembrane region" description="Helical" evidence="17">
    <location>
        <begin position="273"/>
        <end position="294"/>
    </location>
</feature>
<name>A0A3S5HWS0_9FUNG</name>
<evidence type="ECO:0000256" key="8">
    <source>
        <dbReference type="ARBA" id="ARBA00022792"/>
    </source>
</evidence>
<feature type="transmembrane region" description="Helical" evidence="17">
    <location>
        <begin position="168"/>
        <end position="188"/>
    </location>
</feature>
<dbReference type="GO" id="GO:0005743">
    <property type="term" value="C:mitochondrial inner membrane"/>
    <property type="evidence" value="ECO:0007669"/>
    <property type="project" value="UniProtKB-SubCell"/>
</dbReference>
<keyword evidence="8" id="KW-0999">Mitochondrion inner membrane</keyword>
<dbReference type="AlphaFoldDB" id="A0A3S5HWS0"/>
<dbReference type="GO" id="GO:0008137">
    <property type="term" value="F:NADH dehydrogenase (ubiquinone) activity"/>
    <property type="evidence" value="ECO:0007669"/>
    <property type="project" value="UniProtKB-EC"/>
</dbReference>
<sequence length="655" mass="73098">MYLAIIMLPLLSGGINGLLGRKLGHYGSRLLGCITIIICTLLSIVAYYEIAISESPLSIYILDWIDTEYLEISWALNIDTLSISIYIPVLIVSSCVHIYTMEYMSEDPHNTRFYSYLSLFTFFMLVLISGDNLLLIFIGWEGVGICSYLLVNFWFLRIQANKAAMKALIVNRIGDWSLTLGMILIWWINGNLELSTIFSIAPLINVDLITMVTILVLIGAMAKSAQIGLHTWLPDAMEGPTPVSALIHAATMVTAGVYLLIRLSPLIEYSTTGLLIISWIGGLTALFAATTAIFQNDLKRVIAYSTCSQLGYMVLAVGLSQYTLSVFHLVNHAYFKALLFLSAGAVIHSFSDEQDMRKYGGLINILPFTYISILIGSLSLLAIPFLTGFYSKDLILEVAYGLYEYQGSIGYWLGTITACITSFYSFRLIYLTFISYPNGVKYNYSHAHEPSIIMTIPLVILGLFSIFHGNFAYDQFIGLGSSIWGNSIYISPDHVSTIEGEFNIPLHIKLLPFFGSIFSMILGTYIYNKSSIIADKGIKKVIYRFLNKRYHIDNIYNSFVLYYVFKLAYITSKRLDKGILELIGVTALIRLVNNNSLKLASFDNGYIPHLALNIIISLILIFGVSGNIPGEEIILVLIGMMMMNSSKLVSKKTNN</sequence>
<dbReference type="GeneID" id="39116712"/>
<evidence type="ECO:0000259" key="18">
    <source>
        <dbReference type="Pfam" id="PF00361"/>
    </source>
</evidence>
<evidence type="ECO:0000256" key="9">
    <source>
        <dbReference type="ARBA" id="ARBA00022967"/>
    </source>
</evidence>
<evidence type="ECO:0000256" key="11">
    <source>
        <dbReference type="ARBA" id="ARBA00022989"/>
    </source>
</evidence>
<comment type="catalytic activity">
    <reaction evidence="16 17">
        <text>a ubiquinone + NADH + 5 H(+)(in) = a ubiquinol + NAD(+) + 4 H(+)(out)</text>
        <dbReference type="Rhea" id="RHEA:29091"/>
        <dbReference type="Rhea" id="RHEA-COMP:9565"/>
        <dbReference type="Rhea" id="RHEA-COMP:9566"/>
        <dbReference type="ChEBI" id="CHEBI:15378"/>
        <dbReference type="ChEBI" id="CHEBI:16389"/>
        <dbReference type="ChEBI" id="CHEBI:17976"/>
        <dbReference type="ChEBI" id="CHEBI:57540"/>
        <dbReference type="ChEBI" id="CHEBI:57945"/>
        <dbReference type="EC" id="7.1.1.2"/>
    </reaction>
</comment>
<evidence type="ECO:0000256" key="7">
    <source>
        <dbReference type="ARBA" id="ARBA00022692"/>
    </source>
</evidence>
<evidence type="ECO:0000256" key="17">
    <source>
        <dbReference type="RuleBase" id="RU003404"/>
    </source>
</evidence>
<geneLocation type="mitochondrion" evidence="21"/>
<evidence type="ECO:0000259" key="20">
    <source>
        <dbReference type="Pfam" id="PF06455"/>
    </source>
</evidence>
<feature type="transmembrane region" description="Helical" evidence="17">
    <location>
        <begin position="200"/>
        <end position="222"/>
    </location>
</feature>
<feature type="domain" description="NADH-Ubiquinone oxidoreductase (complex I) chain 5 N-terminal" evidence="19">
    <location>
        <begin position="64"/>
        <end position="114"/>
    </location>
</feature>
<feature type="transmembrane region" description="Helical" evidence="17">
    <location>
        <begin position="113"/>
        <end position="130"/>
    </location>
</feature>
<feature type="transmembrane region" description="Helical" evidence="17">
    <location>
        <begin position="30"/>
        <end position="48"/>
    </location>
</feature>
<dbReference type="Pfam" id="PF00361">
    <property type="entry name" value="Proton_antipo_M"/>
    <property type="match status" value="1"/>
</dbReference>
<dbReference type="InterPro" id="IPR003945">
    <property type="entry name" value="NU5C-like"/>
</dbReference>
<keyword evidence="7 17" id="KW-0812">Transmembrane</keyword>
<protein>
    <recommendedName>
        <fullName evidence="4 17">NADH-ubiquinone oxidoreductase chain 5</fullName>
        <ecNumber evidence="3 17">7.1.1.2</ecNumber>
    </recommendedName>
</protein>
<keyword evidence="13 17" id="KW-0830">Ubiquinone</keyword>
<comment type="subcellular location">
    <subcellularLocation>
        <location evidence="2">Mitochondrion inner membrane</location>
        <topology evidence="2">Multi-pass membrane protein</topology>
    </subcellularLocation>
</comment>
<keyword evidence="11 17" id="KW-1133">Transmembrane helix</keyword>
<dbReference type="EMBL" id="MK049352">
    <property type="protein sequence ID" value="AZZ06720.1"/>
    <property type="molecule type" value="Genomic_DNA"/>
</dbReference>
<evidence type="ECO:0000313" key="21">
    <source>
        <dbReference type="EMBL" id="AZZ06720.1"/>
    </source>
</evidence>
<keyword evidence="21" id="KW-0560">Oxidoreductase</keyword>
<keyword evidence="9" id="KW-1278">Translocase</keyword>
<feature type="transmembrane region" description="Helical" evidence="17">
    <location>
        <begin position="451"/>
        <end position="473"/>
    </location>
</feature>
<feature type="transmembrane region" description="Helical" evidence="17">
    <location>
        <begin position="409"/>
        <end position="430"/>
    </location>
</feature>
<dbReference type="EC" id="7.1.1.2" evidence="3 17"/>
<dbReference type="GO" id="GO:0003954">
    <property type="term" value="F:NADH dehydrogenase activity"/>
    <property type="evidence" value="ECO:0007669"/>
    <property type="project" value="TreeGrafter"/>
</dbReference>
<evidence type="ECO:0000256" key="3">
    <source>
        <dbReference type="ARBA" id="ARBA00012944"/>
    </source>
</evidence>
<dbReference type="Pfam" id="PF06455">
    <property type="entry name" value="NADH5_C"/>
    <property type="match status" value="1"/>
</dbReference>
<keyword evidence="14 17" id="KW-0496">Mitochondrion</keyword>
<evidence type="ECO:0000256" key="12">
    <source>
        <dbReference type="ARBA" id="ARBA00023027"/>
    </source>
</evidence>
<evidence type="ECO:0000256" key="14">
    <source>
        <dbReference type="ARBA" id="ARBA00023128"/>
    </source>
</evidence>
<feature type="domain" description="NADH dehydrogenase subunit 5 C-terminal" evidence="20">
    <location>
        <begin position="502"/>
        <end position="622"/>
    </location>
</feature>
<dbReference type="PANTHER" id="PTHR42829">
    <property type="entry name" value="NADH-UBIQUINONE OXIDOREDUCTASE CHAIN 5"/>
    <property type="match status" value="1"/>
</dbReference>
<evidence type="ECO:0000259" key="19">
    <source>
        <dbReference type="Pfam" id="PF00662"/>
    </source>
</evidence>
<feature type="domain" description="NADH:quinone oxidoreductase/Mrp antiporter transmembrane" evidence="18">
    <location>
        <begin position="131"/>
        <end position="409"/>
    </location>
</feature>
<dbReference type="PRINTS" id="PR01434">
    <property type="entry name" value="NADHDHGNASE5"/>
</dbReference>
<dbReference type="InterPro" id="IPR010934">
    <property type="entry name" value="NADH_DH_su5_C"/>
</dbReference>
<comment type="function">
    <text evidence="1">Core subunit of the mitochondrial membrane respiratory chain NADH dehydrogenase (Complex I) that is believed to belong to the minimal assembly required for catalysis. Complex I functions in the transfer of electrons from NADH to the respiratory chain. The immediate electron acceptor for the enzyme is believed to be ubiquinone.</text>
</comment>
<proteinExistence type="inferred from homology"/>
<dbReference type="NCBIfam" id="NF005141">
    <property type="entry name" value="PRK06590.1"/>
    <property type="match status" value="1"/>
</dbReference>
<dbReference type="NCBIfam" id="TIGR01974">
    <property type="entry name" value="NDH_I_L"/>
    <property type="match status" value="1"/>
</dbReference>
<dbReference type="InterPro" id="IPR018393">
    <property type="entry name" value="NADHpl_OxRdtase_5_subgr"/>
</dbReference>
<keyword evidence="5 17" id="KW-0813">Transport</keyword>
<gene>
    <name evidence="21" type="primary">nad5</name>
</gene>
<evidence type="ECO:0000256" key="1">
    <source>
        <dbReference type="ARBA" id="ARBA00003257"/>
    </source>
</evidence>